<evidence type="ECO:0000313" key="1">
    <source>
        <dbReference type="EMBL" id="EST47227.1"/>
    </source>
</evidence>
<gene>
    <name evidence="1" type="ORF">SS50377_12738</name>
    <name evidence="2" type="ORF">SS50377_23356</name>
</gene>
<dbReference type="VEuPathDB" id="GiardiaDB:SS50377_23356"/>
<dbReference type="AlphaFoldDB" id="V6LRF0"/>
<dbReference type="Proteomes" id="UP000018208">
    <property type="component" value="Unassembled WGS sequence"/>
</dbReference>
<accession>V6LRF0</accession>
<dbReference type="EMBL" id="KI546046">
    <property type="protein sequence ID" value="EST47227.1"/>
    <property type="molecule type" value="Genomic_DNA"/>
</dbReference>
<proteinExistence type="predicted"/>
<organism evidence="1">
    <name type="scientific">Spironucleus salmonicida</name>
    <dbReference type="NCBI Taxonomy" id="348837"/>
    <lineage>
        <taxon>Eukaryota</taxon>
        <taxon>Metamonada</taxon>
        <taxon>Diplomonadida</taxon>
        <taxon>Hexamitidae</taxon>
        <taxon>Hexamitinae</taxon>
        <taxon>Spironucleus</taxon>
    </lineage>
</organism>
<keyword evidence="3" id="KW-1185">Reference proteome</keyword>
<reference evidence="1 2" key="1">
    <citation type="journal article" date="2014" name="PLoS Genet.">
        <title>The Genome of Spironucleus salmonicida Highlights a Fish Pathogen Adapted to Fluctuating Environments.</title>
        <authorList>
            <person name="Xu F."/>
            <person name="Jerlstrom-Hultqvist J."/>
            <person name="Einarsson E."/>
            <person name="Astvaldsson A."/>
            <person name="Svard S.G."/>
            <person name="Andersson J.O."/>
        </authorList>
    </citation>
    <scope>NUCLEOTIDE SEQUENCE</scope>
    <source>
        <strain evidence="2">ATCC 50377</strain>
    </source>
</reference>
<evidence type="ECO:0000313" key="3">
    <source>
        <dbReference type="Proteomes" id="UP000018208"/>
    </source>
</evidence>
<evidence type="ECO:0000313" key="2">
    <source>
        <dbReference type="EMBL" id="KAH0575716.1"/>
    </source>
</evidence>
<protein>
    <submittedName>
        <fullName evidence="1">Uncharacterized protein</fullName>
    </submittedName>
</protein>
<sequence length="239" mass="28217">MKISVLEATLRIQSVYRRQNYRNIFIRIIKLLYQLQQCDQNYFLAALNQSQIKHEPVKVIFKLRGAQFPPEVIYKLQLINSITLGTQNFQIPKYIQSQPQPFTNKNKHYMSLVKPRQLSSVIKLHAIKSSYEISLLFEISSKKLSRQKRETFRQRQARKLKKMFGIDEEKPIRDLDTDFFAASQASDLKEFIDMIQQSDKSINDKDKDKMIEDFFSTEYDGEKVDFDLIMQDLPGSQFV</sequence>
<dbReference type="EMBL" id="AUWU02000003">
    <property type="protein sequence ID" value="KAH0575716.1"/>
    <property type="molecule type" value="Genomic_DNA"/>
</dbReference>
<name>V6LRF0_9EUKA</name>
<reference evidence="2" key="2">
    <citation type="submission" date="2020-12" db="EMBL/GenBank/DDBJ databases">
        <title>New Spironucleus salmonicida genome in near-complete chromosomes.</title>
        <authorList>
            <person name="Xu F."/>
            <person name="Kurt Z."/>
            <person name="Jimenez-Gonzalez A."/>
            <person name="Astvaldsson A."/>
            <person name="Andersson J.O."/>
            <person name="Svard S.G."/>
        </authorList>
    </citation>
    <scope>NUCLEOTIDE SEQUENCE</scope>
    <source>
        <strain evidence="2">ATCC 50377</strain>
    </source>
</reference>